<keyword evidence="3 4" id="KW-1015">Disulfide bond</keyword>
<evidence type="ECO:0000313" key="7">
    <source>
        <dbReference type="Ensembl" id="ENSCINP00000032206.1"/>
    </source>
</evidence>
<keyword evidence="8" id="KW-1185">Reference proteome</keyword>
<dbReference type="Ensembl" id="ENSCINT00000034135.1">
    <property type="protein sequence ID" value="ENSCINP00000032206.1"/>
    <property type="gene ID" value="ENSCING00000018087.1"/>
</dbReference>
<dbReference type="GO" id="GO:0005615">
    <property type="term" value="C:extracellular space"/>
    <property type="evidence" value="ECO:0000318"/>
    <property type="project" value="GO_Central"/>
</dbReference>
<evidence type="ECO:0000256" key="5">
    <source>
        <dbReference type="SAM" id="SignalP"/>
    </source>
</evidence>
<feature type="domain" description="P-type" evidence="6">
    <location>
        <begin position="129"/>
        <end position="179"/>
    </location>
</feature>
<dbReference type="PANTHER" id="PTHR13826">
    <property type="entry name" value="INTESTINAL TREFOIL FACTOR-RELATED"/>
    <property type="match status" value="1"/>
</dbReference>
<dbReference type="PROSITE" id="PS00025">
    <property type="entry name" value="P_TREFOIL_1"/>
    <property type="match status" value="1"/>
</dbReference>
<reference evidence="7" key="4">
    <citation type="submission" date="2025-09" db="UniProtKB">
        <authorList>
            <consortium name="Ensembl"/>
        </authorList>
    </citation>
    <scope>IDENTIFICATION</scope>
</reference>
<evidence type="ECO:0000313" key="8">
    <source>
        <dbReference type="Proteomes" id="UP000008144"/>
    </source>
</evidence>
<accession>H2XRC2</accession>
<name>H2XRC2_CIOIN</name>
<dbReference type="PANTHER" id="PTHR13826:SF14">
    <property type="entry name" value="TREFOIL FACTOR 2"/>
    <property type="match status" value="1"/>
</dbReference>
<keyword evidence="2" id="KW-0964">Secreted</keyword>
<feature type="disulfide bond" evidence="4">
    <location>
        <begin position="80"/>
        <end position="106"/>
    </location>
</feature>
<feature type="chain" id="PRO_5003576949" description="P-type domain-containing protein" evidence="5">
    <location>
        <begin position="23"/>
        <end position="194"/>
    </location>
</feature>
<dbReference type="Gene3D" id="4.10.110.10">
    <property type="entry name" value="Spasmolytic Protein, domain 1"/>
    <property type="match status" value="2"/>
</dbReference>
<feature type="disulfide bond" evidence="4">
    <location>
        <begin position="158"/>
        <end position="175"/>
    </location>
</feature>
<proteinExistence type="predicted"/>
<comment type="subcellular location">
    <subcellularLocation>
        <location evidence="1">Secreted</location>
    </subcellularLocation>
</comment>
<organism evidence="7 8">
    <name type="scientific">Ciona intestinalis</name>
    <name type="common">Transparent sea squirt</name>
    <name type="synonym">Ascidia intestinalis</name>
    <dbReference type="NCBI Taxonomy" id="7719"/>
    <lineage>
        <taxon>Eukaryota</taxon>
        <taxon>Metazoa</taxon>
        <taxon>Chordata</taxon>
        <taxon>Tunicata</taxon>
        <taxon>Ascidiacea</taxon>
        <taxon>Phlebobranchia</taxon>
        <taxon>Cionidae</taxon>
        <taxon>Ciona</taxon>
    </lineage>
</organism>
<dbReference type="EMBL" id="EAAA01000069">
    <property type="status" value="NOT_ANNOTATED_CDS"/>
    <property type="molecule type" value="Genomic_DNA"/>
</dbReference>
<dbReference type="PROSITE" id="PS51448">
    <property type="entry name" value="P_TREFOIL_2"/>
    <property type="match status" value="2"/>
</dbReference>
<protein>
    <recommendedName>
        <fullName evidence="6">P-type domain-containing protein</fullName>
    </recommendedName>
</protein>
<dbReference type="InterPro" id="IPR000519">
    <property type="entry name" value="P_trefoil_dom"/>
</dbReference>
<feature type="signal peptide" evidence="5">
    <location>
        <begin position="1"/>
        <end position="22"/>
    </location>
</feature>
<evidence type="ECO:0000256" key="4">
    <source>
        <dbReference type="PROSITE-ProRule" id="PRU00779"/>
    </source>
</evidence>
<keyword evidence="5" id="KW-0732">Signal</keyword>
<dbReference type="SUPFAM" id="SSF57492">
    <property type="entry name" value="Trefoil"/>
    <property type="match status" value="2"/>
</dbReference>
<evidence type="ECO:0000256" key="3">
    <source>
        <dbReference type="ARBA" id="ARBA00023157"/>
    </source>
</evidence>
<reference evidence="8" key="1">
    <citation type="journal article" date="2002" name="Science">
        <title>The draft genome of Ciona intestinalis: insights into chordate and vertebrate origins.</title>
        <authorList>
            <person name="Dehal P."/>
            <person name="Satou Y."/>
            <person name="Campbell R.K."/>
            <person name="Chapman J."/>
            <person name="Degnan B."/>
            <person name="De Tomaso A."/>
            <person name="Davidson B."/>
            <person name="Di Gregorio A."/>
            <person name="Gelpke M."/>
            <person name="Goodstein D.M."/>
            <person name="Harafuji N."/>
            <person name="Hastings K.E."/>
            <person name="Ho I."/>
            <person name="Hotta K."/>
            <person name="Huang W."/>
            <person name="Kawashima T."/>
            <person name="Lemaire P."/>
            <person name="Martinez D."/>
            <person name="Meinertzhagen I.A."/>
            <person name="Necula S."/>
            <person name="Nonaka M."/>
            <person name="Putnam N."/>
            <person name="Rash S."/>
            <person name="Saiga H."/>
            <person name="Satake M."/>
            <person name="Terry A."/>
            <person name="Yamada L."/>
            <person name="Wang H.G."/>
            <person name="Awazu S."/>
            <person name="Azumi K."/>
            <person name="Boore J."/>
            <person name="Branno M."/>
            <person name="Chin-Bow S."/>
            <person name="DeSantis R."/>
            <person name="Doyle S."/>
            <person name="Francino P."/>
            <person name="Keys D.N."/>
            <person name="Haga S."/>
            <person name="Hayashi H."/>
            <person name="Hino K."/>
            <person name="Imai K.S."/>
            <person name="Inaba K."/>
            <person name="Kano S."/>
            <person name="Kobayashi K."/>
            <person name="Kobayashi M."/>
            <person name="Lee B.I."/>
            <person name="Makabe K.W."/>
            <person name="Manohar C."/>
            <person name="Matassi G."/>
            <person name="Medina M."/>
            <person name="Mochizuki Y."/>
            <person name="Mount S."/>
            <person name="Morishita T."/>
            <person name="Miura S."/>
            <person name="Nakayama A."/>
            <person name="Nishizaka S."/>
            <person name="Nomoto H."/>
            <person name="Ohta F."/>
            <person name="Oishi K."/>
            <person name="Rigoutsos I."/>
            <person name="Sano M."/>
            <person name="Sasaki A."/>
            <person name="Sasakura Y."/>
            <person name="Shoguchi E."/>
            <person name="Shin-i T."/>
            <person name="Spagnuolo A."/>
            <person name="Stainier D."/>
            <person name="Suzuki M.M."/>
            <person name="Tassy O."/>
            <person name="Takatori N."/>
            <person name="Tokuoka M."/>
            <person name="Yagi K."/>
            <person name="Yoshizaki F."/>
            <person name="Wada S."/>
            <person name="Zhang C."/>
            <person name="Hyatt P.D."/>
            <person name="Larimer F."/>
            <person name="Detter C."/>
            <person name="Doggett N."/>
            <person name="Glavina T."/>
            <person name="Hawkins T."/>
            <person name="Richardson P."/>
            <person name="Lucas S."/>
            <person name="Kohara Y."/>
            <person name="Levine M."/>
            <person name="Satoh N."/>
            <person name="Rokhsar D.S."/>
        </authorList>
    </citation>
    <scope>NUCLEOTIDE SEQUENCE [LARGE SCALE GENOMIC DNA]</scope>
</reference>
<reference evidence="7" key="3">
    <citation type="submission" date="2025-08" db="UniProtKB">
        <authorList>
            <consortium name="Ensembl"/>
        </authorList>
    </citation>
    <scope>IDENTIFICATION</scope>
</reference>
<dbReference type="InParanoid" id="H2XRC2"/>
<reference evidence="7" key="2">
    <citation type="journal article" date="2008" name="Genome Biol.">
        <title>Improved genome assembly and evidence-based global gene model set for the chordate Ciona intestinalis: new insight into intron and operon populations.</title>
        <authorList>
            <person name="Satou Y."/>
            <person name="Mineta K."/>
            <person name="Ogasawara M."/>
            <person name="Sasakura Y."/>
            <person name="Shoguchi E."/>
            <person name="Ueno K."/>
            <person name="Yamada L."/>
            <person name="Matsumoto J."/>
            <person name="Wasserscheid J."/>
            <person name="Dewar K."/>
            <person name="Wiley G.B."/>
            <person name="Macmil S.L."/>
            <person name="Roe B.A."/>
            <person name="Zeller R.W."/>
            <person name="Hastings K.E."/>
            <person name="Lemaire P."/>
            <person name="Lindquist E."/>
            <person name="Endo T."/>
            <person name="Hotta K."/>
            <person name="Inaba K."/>
        </authorList>
    </citation>
    <scope>NUCLEOTIDE SEQUENCE [LARGE SCALE GENOMIC DNA]</scope>
    <source>
        <strain evidence="7">wild type</strain>
    </source>
</reference>
<dbReference type="InterPro" id="IPR044913">
    <property type="entry name" value="P_trefoil_dom_sf"/>
</dbReference>
<dbReference type="InterPro" id="IPR017994">
    <property type="entry name" value="P_trefoil_chordata"/>
</dbReference>
<feature type="disulfide bond" evidence="4">
    <location>
        <begin position="90"/>
        <end position="105"/>
    </location>
</feature>
<evidence type="ECO:0000259" key="6">
    <source>
        <dbReference type="PROSITE" id="PS51448"/>
    </source>
</evidence>
<dbReference type="InterPro" id="IPR017957">
    <property type="entry name" value="P_trefoil_CS"/>
</dbReference>
<dbReference type="Pfam" id="PF00088">
    <property type="entry name" value="Trefoil"/>
    <property type="match status" value="2"/>
</dbReference>
<dbReference type="AlphaFoldDB" id="H2XRC2"/>
<comment type="caution">
    <text evidence="4">Lacks conserved residue(s) required for the propagation of feature annotation.</text>
</comment>
<dbReference type="HOGENOM" id="CLU_1405393_0_0_1"/>
<evidence type="ECO:0000256" key="1">
    <source>
        <dbReference type="ARBA" id="ARBA00004613"/>
    </source>
</evidence>
<dbReference type="Proteomes" id="UP000008144">
    <property type="component" value="Chromosome 1"/>
</dbReference>
<sequence length="194" mass="22386">MTRIQIPLVVLFVLLLQQECFSKFVWKMSSDLSKEWTHGRLKAFESGEFEEEIEESEVREVEEEGEEEKEMFNVPCAAECSTAYGRRVSCEYTGKSEKKCLSRNCCWDDTASDVRQRCFKKDSSLCSQPTCETTPPNYRIECQALLDNPWMLTNENECLDAGCCWDPFVSQNLPCYDKFIERASEAKCQQVPSS</sequence>
<feature type="domain" description="P-type" evidence="6">
    <location>
        <begin position="78"/>
        <end position="122"/>
    </location>
</feature>
<evidence type="ECO:0000256" key="2">
    <source>
        <dbReference type="ARBA" id="ARBA00022525"/>
    </source>
</evidence>
<dbReference type="CDD" id="cd00111">
    <property type="entry name" value="Trefoil"/>
    <property type="match status" value="1"/>
</dbReference>